<dbReference type="EMBL" id="JGYD01000010">
    <property type="protein sequence ID" value="KSV18820.1"/>
    <property type="molecule type" value="Genomic_DNA"/>
</dbReference>
<comment type="caution">
    <text evidence="1">The sequence shown here is derived from an EMBL/GenBank/DDBJ whole genome shotgun (WGS) entry which is preliminary data.</text>
</comment>
<dbReference type="AlphaFoldDB" id="A0A0V8M591"/>
<dbReference type="Proteomes" id="UP000053577">
    <property type="component" value="Unassembled WGS sequence"/>
</dbReference>
<dbReference type="eggNOG" id="ENOG5032J4A">
    <property type="taxonomic scope" value="Bacteria"/>
</dbReference>
<evidence type="ECO:0000313" key="1">
    <source>
        <dbReference type="EMBL" id="KSV18820.1"/>
    </source>
</evidence>
<gene>
    <name evidence="1" type="ORF">DA01_02270</name>
</gene>
<proteinExistence type="predicted"/>
<evidence type="ECO:0000313" key="2">
    <source>
        <dbReference type="Proteomes" id="UP000053577"/>
    </source>
</evidence>
<dbReference type="PATRIC" id="fig|61435.5.peg.460"/>
<sequence>MCYYFATMTQEFVERKKGAPYGNQNARKHGFYSRVLDTAELEDYEQATLAEGIDEEIALLRVKIKSVLRHDPNNLKLLMQAITTLSRLLSARYNISRQDKGGLKEAIFNVLRDVAVPLGIIKATFDK</sequence>
<name>A0A0V8M591_9CHLR</name>
<accession>A0A0V8M591</accession>
<organism evidence="1 2">
    <name type="scientific">Dehalococcoides mccartyi</name>
    <dbReference type="NCBI Taxonomy" id="61435"/>
    <lineage>
        <taxon>Bacteria</taxon>
        <taxon>Bacillati</taxon>
        <taxon>Chloroflexota</taxon>
        <taxon>Dehalococcoidia</taxon>
        <taxon>Dehalococcoidales</taxon>
        <taxon>Dehalococcoidaceae</taxon>
        <taxon>Dehalococcoides</taxon>
    </lineage>
</organism>
<protein>
    <submittedName>
        <fullName evidence="1">Uncharacterized protein</fullName>
    </submittedName>
</protein>
<reference evidence="1 2" key="1">
    <citation type="journal article" date="2015" name="Sci. Rep.">
        <title>A comparative genomics and reductive dehalogenase gene transcription study of two chloroethene-respiring bacteria, Dehalococcoides mccartyi strains MB and 11a.</title>
        <authorList>
            <person name="Low A."/>
            <person name="Shen Z."/>
            <person name="Cheng D."/>
            <person name="Rogers M.J."/>
            <person name="Lee P.K."/>
            <person name="He J."/>
        </authorList>
    </citation>
    <scope>NUCLEOTIDE SEQUENCE [LARGE SCALE GENOMIC DNA]</scope>
    <source>
        <strain evidence="1 2">MB</strain>
    </source>
</reference>